<feature type="domain" description="Outer membrane protein beta-barrel" evidence="2">
    <location>
        <begin position="133"/>
        <end position="283"/>
    </location>
</feature>
<name>A0AAE3M956_9BACT</name>
<sequence>MQKIYLLVILCALFSPALLKAQQNETTTKEKKKTTPVDVVVIDEKQEKAIVGFPRAKVEVQEHNDTITKITLGHKRWEFIEEDDKTNVRMVHIPREKFKGHYSGVLLGFCNYSGKDFDTSIPADGDFMEINSGKSMAFTINFLQYDIGLQQRKKNLGLVTGLGWTVYNYRQDNQFNIQKNNAGITYGEPIPATNPVEKSKIVASYLNVPLLLEAQIPSDKNRCTAFISAGVYGGFKIGSHTKVVYTDGDTDKSRDDININPFQYGAMVQVGYKIIKLYATYNFSTLYEKDKGPELYPYSIGITLANF</sequence>
<reference evidence="3" key="1">
    <citation type="submission" date="2022-10" db="EMBL/GenBank/DDBJ databases">
        <authorList>
            <person name="Yu W.X."/>
        </authorList>
    </citation>
    <scope>NUCLEOTIDE SEQUENCE</scope>
    <source>
        <strain evidence="3">AAT</strain>
    </source>
</reference>
<keyword evidence="1" id="KW-0732">Signal</keyword>
<evidence type="ECO:0000256" key="1">
    <source>
        <dbReference type="SAM" id="SignalP"/>
    </source>
</evidence>
<dbReference type="Proteomes" id="UP001209229">
    <property type="component" value="Unassembled WGS sequence"/>
</dbReference>
<dbReference type="EMBL" id="JAPDPJ010000093">
    <property type="protein sequence ID" value="MCW3789262.1"/>
    <property type="molecule type" value="Genomic_DNA"/>
</dbReference>
<proteinExistence type="predicted"/>
<feature type="signal peptide" evidence="1">
    <location>
        <begin position="1"/>
        <end position="21"/>
    </location>
</feature>
<evidence type="ECO:0000313" key="4">
    <source>
        <dbReference type="Proteomes" id="UP001209229"/>
    </source>
</evidence>
<keyword evidence="4" id="KW-1185">Reference proteome</keyword>
<feature type="chain" id="PRO_5042109499" evidence="1">
    <location>
        <begin position="22"/>
        <end position="307"/>
    </location>
</feature>
<comment type="caution">
    <text evidence="3">The sequence shown here is derived from an EMBL/GenBank/DDBJ whole genome shotgun (WGS) entry which is preliminary data.</text>
</comment>
<dbReference type="InterPro" id="IPR025665">
    <property type="entry name" value="Beta-barrel_OMP_2"/>
</dbReference>
<protein>
    <submittedName>
        <fullName evidence="3">PorT family protein</fullName>
    </submittedName>
</protein>
<gene>
    <name evidence="3" type="ORF">OM075_22550</name>
</gene>
<organism evidence="3 4">
    <name type="scientific">Plebeiibacterium sediminum</name>
    <dbReference type="NCBI Taxonomy" id="2992112"/>
    <lineage>
        <taxon>Bacteria</taxon>
        <taxon>Pseudomonadati</taxon>
        <taxon>Bacteroidota</taxon>
        <taxon>Bacteroidia</taxon>
        <taxon>Marinilabiliales</taxon>
        <taxon>Marinilabiliaceae</taxon>
        <taxon>Plebeiibacterium</taxon>
    </lineage>
</organism>
<accession>A0AAE3M956</accession>
<evidence type="ECO:0000259" key="2">
    <source>
        <dbReference type="Pfam" id="PF13568"/>
    </source>
</evidence>
<evidence type="ECO:0000313" key="3">
    <source>
        <dbReference type="EMBL" id="MCW3789262.1"/>
    </source>
</evidence>
<dbReference type="AlphaFoldDB" id="A0AAE3M956"/>
<dbReference type="Pfam" id="PF13568">
    <property type="entry name" value="OMP_b-brl_2"/>
    <property type="match status" value="1"/>
</dbReference>
<dbReference type="RefSeq" id="WP_301192818.1">
    <property type="nucleotide sequence ID" value="NZ_JAPDPJ010000093.1"/>
</dbReference>